<protein>
    <submittedName>
        <fullName evidence="1">Uncharacterized protein</fullName>
    </submittedName>
</protein>
<sequence>MATNTKYDNTVLMVNKSKAVIGIDKDPNFDDMRLVFDGVVWPDPSTGPYMLEPGKQVHVGAGYPPDYLAYATDMGVGINDARFLEIAVGPSDVTDSKVWTVVSDSGDDGSGLTYDVEDQTALSMTMIWHGE</sequence>
<name>A0A135HPS3_9HYPH</name>
<keyword evidence="2" id="KW-1185">Reference proteome</keyword>
<dbReference type="AlphaFoldDB" id="A0A135HPS3"/>
<reference evidence="1 2" key="1">
    <citation type="submission" date="2015-11" db="EMBL/GenBank/DDBJ databases">
        <title>Draft genome sequence of Paramesorhizobium deserti A-3-E, a strain highly resistant to diverse beta-lactam antibiotics.</title>
        <authorList>
            <person name="Lv R."/>
            <person name="Yang X."/>
            <person name="Fang N."/>
            <person name="Guo J."/>
            <person name="Luo X."/>
            <person name="Peng F."/>
            <person name="Yang R."/>
            <person name="Cui Y."/>
            <person name="Fang C."/>
            <person name="Song Y."/>
        </authorList>
    </citation>
    <scope>NUCLEOTIDE SEQUENCE [LARGE SCALE GENOMIC DNA]</scope>
    <source>
        <strain evidence="1 2">A-3-E</strain>
    </source>
</reference>
<proteinExistence type="predicted"/>
<evidence type="ECO:0000313" key="1">
    <source>
        <dbReference type="EMBL" id="KXF75176.1"/>
    </source>
</evidence>
<gene>
    <name evidence="1" type="ORF">ATN84_21155</name>
</gene>
<evidence type="ECO:0000313" key="2">
    <source>
        <dbReference type="Proteomes" id="UP000070107"/>
    </source>
</evidence>
<dbReference type="Proteomes" id="UP000070107">
    <property type="component" value="Unassembled WGS sequence"/>
</dbReference>
<accession>A0A135HPS3</accession>
<dbReference type="EMBL" id="LNTU01000039">
    <property type="protein sequence ID" value="KXF75176.1"/>
    <property type="molecule type" value="Genomic_DNA"/>
</dbReference>
<dbReference type="RefSeq" id="WP_068884957.1">
    <property type="nucleotide sequence ID" value="NZ_LNTU01000039.1"/>
</dbReference>
<comment type="caution">
    <text evidence="1">The sequence shown here is derived from an EMBL/GenBank/DDBJ whole genome shotgun (WGS) entry which is preliminary data.</text>
</comment>
<organism evidence="1 2">
    <name type="scientific">Paramesorhizobium deserti</name>
    <dbReference type="NCBI Taxonomy" id="1494590"/>
    <lineage>
        <taxon>Bacteria</taxon>
        <taxon>Pseudomonadati</taxon>
        <taxon>Pseudomonadota</taxon>
        <taxon>Alphaproteobacteria</taxon>
        <taxon>Hyphomicrobiales</taxon>
        <taxon>Phyllobacteriaceae</taxon>
        <taxon>Paramesorhizobium</taxon>
    </lineage>
</organism>